<evidence type="ECO:0000313" key="3">
    <source>
        <dbReference type="EMBL" id="SSX22746.1"/>
    </source>
</evidence>
<protein>
    <submittedName>
        <fullName evidence="3">CSON007466 protein</fullName>
    </submittedName>
</protein>
<organism evidence="3">
    <name type="scientific">Culicoides sonorensis</name>
    <name type="common">Biting midge</name>
    <dbReference type="NCBI Taxonomy" id="179676"/>
    <lineage>
        <taxon>Eukaryota</taxon>
        <taxon>Metazoa</taxon>
        <taxon>Ecdysozoa</taxon>
        <taxon>Arthropoda</taxon>
        <taxon>Hexapoda</taxon>
        <taxon>Insecta</taxon>
        <taxon>Pterygota</taxon>
        <taxon>Neoptera</taxon>
        <taxon>Endopterygota</taxon>
        <taxon>Diptera</taxon>
        <taxon>Nematocera</taxon>
        <taxon>Chironomoidea</taxon>
        <taxon>Ceratopogonidae</taxon>
        <taxon>Ceratopogoninae</taxon>
        <taxon>Culicoides</taxon>
        <taxon>Monoculicoides</taxon>
    </lineage>
</organism>
<proteinExistence type="predicted"/>
<evidence type="ECO:0000256" key="2">
    <source>
        <dbReference type="ARBA" id="ARBA00023043"/>
    </source>
</evidence>
<name>A0A336LXH7_CULSO</name>
<keyword evidence="1" id="KW-0677">Repeat</keyword>
<accession>A0A336LXH7</accession>
<reference evidence="3" key="1">
    <citation type="submission" date="2018-07" db="EMBL/GenBank/DDBJ databases">
        <authorList>
            <person name="Quirk P.G."/>
            <person name="Krulwich T.A."/>
        </authorList>
    </citation>
    <scope>NUCLEOTIDE SEQUENCE</scope>
</reference>
<dbReference type="Gene3D" id="1.25.40.20">
    <property type="entry name" value="Ankyrin repeat-containing domain"/>
    <property type="match status" value="1"/>
</dbReference>
<dbReference type="InterPro" id="IPR036770">
    <property type="entry name" value="Ankyrin_rpt-contain_sf"/>
</dbReference>
<dbReference type="PANTHER" id="PTHR24124:SF14">
    <property type="entry name" value="CHROMOSOME UNDETERMINED SCAFFOLD_25, WHOLE GENOME SHOTGUN SEQUENCE"/>
    <property type="match status" value="1"/>
</dbReference>
<gene>
    <name evidence="3" type="primary">CSON007466</name>
</gene>
<sequence>MSNNVNIGLFEAIQDGNSTSFENILKRADNKKALLNTQNDDGNSVLHLTVIKADLQIFKILMHHYKLLDVKKKNIHGETPLEIALRILDTPSEIVKRLTALEIMHDTKPSIASVKRRKMGEINVLRKALQSADMPKVKQLIKNGINLNEVDKRGQTVLHSFALDLVCMAVRENSVWDLFSTGYLELFRYLVLETDIDVNKRTQTLNKTVIDIILDETFKHHYFRRTFYYDIARLLEPLVTKNGVDLSDDVKLYISIFRIFFVAIKGGSNKLVKYCIDTFYGIDQNPQMGIIVQKFSVLFNLTENCDRYILCLLLHDSYETVAHELGFLREQLDQGQPTMHGELLSICKILARTNYRFEERLEIFIEILLKLKQQGYHLERTHVIDTLAVSFVSENIPNERARRIHILFSSIFEHFHINFNNILIQVLERIPNFMWHILKNTYLDVRPIQMVLPFCTNVFYSVSTLFFTVLYNESFAMEHMDNSLLTLCEHQRLVFIEEEKRYALVPLSLQEIARIKIRREIHREARTNKAFVDTIMSLPSIPELIQKYIRFMGHL</sequence>
<dbReference type="GO" id="GO:0005634">
    <property type="term" value="C:nucleus"/>
    <property type="evidence" value="ECO:0007669"/>
    <property type="project" value="TreeGrafter"/>
</dbReference>
<evidence type="ECO:0000256" key="1">
    <source>
        <dbReference type="ARBA" id="ARBA00022737"/>
    </source>
</evidence>
<dbReference type="VEuPathDB" id="VectorBase:CSON007466"/>
<dbReference type="PANTHER" id="PTHR24124">
    <property type="entry name" value="ANKYRIN REPEAT FAMILY A"/>
    <property type="match status" value="1"/>
</dbReference>
<dbReference type="SUPFAM" id="SSF48403">
    <property type="entry name" value="Ankyrin repeat"/>
    <property type="match status" value="1"/>
</dbReference>
<dbReference type="EMBL" id="UFQT01000281">
    <property type="protein sequence ID" value="SSX22746.1"/>
    <property type="molecule type" value="Genomic_DNA"/>
</dbReference>
<dbReference type="AlphaFoldDB" id="A0A336LXH7"/>
<dbReference type="GO" id="GO:0010468">
    <property type="term" value="P:regulation of gene expression"/>
    <property type="evidence" value="ECO:0007669"/>
    <property type="project" value="TreeGrafter"/>
</dbReference>
<keyword evidence="2" id="KW-0040">ANK repeat</keyword>